<dbReference type="InterPro" id="IPR052178">
    <property type="entry name" value="Sec_Metab_Biosynth_SDR"/>
</dbReference>
<protein>
    <submittedName>
        <fullName evidence="4">SDR family oxidoreductase</fullName>
    </submittedName>
</protein>
<accession>A0A3N0CHK2</accession>
<dbReference type="SUPFAM" id="SSF51735">
    <property type="entry name" value="NAD(P)-binding Rossmann-fold domains"/>
    <property type="match status" value="1"/>
</dbReference>
<dbReference type="AlphaFoldDB" id="A0A3N0CHK2"/>
<comment type="similarity">
    <text evidence="1">Belongs to the short-chain dehydrogenases/reductases (SDR) family.</text>
</comment>
<evidence type="ECO:0000313" key="5">
    <source>
        <dbReference type="Proteomes" id="UP000267128"/>
    </source>
</evidence>
<dbReference type="Pfam" id="PF13561">
    <property type="entry name" value="adh_short_C2"/>
    <property type="match status" value="1"/>
</dbReference>
<dbReference type="PRINTS" id="PR00080">
    <property type="entry name" value="SDRFAMILY"/>
</dbReference>
<dbReference type="EMBL" id="RJSE01000007">
    <property type="protein sequence ID" value="RNL62483.1"/>
    <property type="molecule type" value="Genomic_DNA"/>
</dbReference>
<dbReference type="Proteomes" id="UP000267128">
    <property type="component" value="Unassembled WGS sequence"/>
</dbReference>
<reference evidence="4 5" key="1">
    <citation type="submission" date="2018-11" db="EMBL/GenBank/DDBJ databases">
        <authorList>
            <person name="Li F."/>
        </authorList>
    </citation>
    <scope>NUCLEOTIDE SEQUENCE [LARGE SCALE GENOMIC DNA]</scope>
    <source>
        <strain evidence="4 5">Gsoil 097</strain>
    </source>
</reference>
<evidence type="ECO:0000256" key="1">
    <source>
        <dbReference type="ARBA" id="ARBA00006484"/>
    </source>
</evidence>
<name>A0A3N0CHK2_9ACTN</name>
<dbReference type="PANTHER" id="PTHR43618:SF8">
    <property type="entry name" value="7ALPHA-HYDROXYSTEROID DEHYDROGENASE"/>
    <property type="match status" value="1"/>
</dbReference>
<sequence length="257" mass="26448">MNPLFDLTGRTALVTGGGRGIGRMAARGLLDAGARVLIASRKLADCEETAAELGHLGPIEAMAADLSTHEGCVGLAAEVAERTDRLDVLVNNAGAVWGAPFAEFPASAWDKVVDLNLKAPFYLTQELAGLLGRHATPDAPARVINIGSIDGLRVPSLPNFSYSAAKAGLHHLTRTLAVELGPHLTVNAIAPGPFASKMMAATLDEDQASFEKAAPLGRIGRDDDIAGAVVYLAAPASAYLTGVVLPVDGGISIAALV</sequence>
<evidence type="ECO:0000256" key="3">
    <source>
        <dbReference type="ARBA" id="ARBA00023002"/>
    </source>
</evidence>
<dbReference type="OrthoDB" id="286404at2"/>
<dbReference type="InterPro" id="IPR002347">
    <property type="entry name" value="SDR_fam"/>
</dbReference>
<keyword evidence="3" id="KW-0560">Oxidoreductase</keyword>
<gene>
    <name evidence="4" type="ORF">EFK50_11975</name>
</gene>
<dbReference type="PANTHER" id="PTHR43618">
    <property type="entry name" value="7-ALPHA-HYDROXYSTEROID DEHYDROGENASE"/>
    <property type="match status" value="1"/>
</dbReference>
<dbReference type="PRINTS" id="PR00081">
    <property type="entry name" value="GDHRDH"/>
</dbReference>
<dbReference type="Gene3D" id="3.40.50.720">
    <property type="entry name" value="NAD(P)-binding Rossmann-like Domain"/>
    <property type="match status" value="1"/>
</dbReference>
<dbReference type="PROSITE" id="PS00061">
    <property type="entry name" value="ADH_SHORT"/>
    <property type="match status" value="1"/>
</dbReference>
<dbReference type="RefSeq" id="WP_123227779.1">
    <property type="nucleotide sequence ID" value="NZ_RJSE01000007.1"/>
</dbReference>
<comment type="caution">
    <text evidence="4">The sequence shown here is derived from an EMBL/GenBank/DDBJ whole genome shotgun (WGS) entry which is preliminary data.</text>
</comment>
<dbReference type="InterPro" id="IPR036291">
    <property type="entry name" value="NAD(P)-bd_dom_sf"/>
</dbReference>
<dbReference type="InterPro" id="IPR020904">
    <property type="entry name" value="Sc_DH/Rdtase_CS"/>
</dbReference>
<organism evidence="4 5">
    <name type="scientific">Nocardioides marmoriginsengisoli</name>
    <dbReference type="NCBI Taxonomy" id="661483"/>
    <lineage>
        <taxon>Bacteria</taxon>
        <taxon>Bacillati</taxon>
        <taxon>Actinomycetota</taxon>
        <taxon>Actinomycetes</taxon>
        <taxon>Propionibacteriales</taxon>
        <taxon>Nocardioidaceae</taxon>
        <taxon>Nocardioides</taxon>
    </lineage>
</organism>
<evidence type="ECO:0000313" key="4">
    <source>
        <dbReference type="EMBL" id="RNL62483.1"/>
    </source>
</evidence>
<dbReference type="FunFam" id="3.40.50.720:FF:000084">
    <property type="entry name" value="Short-chain dehydrogenase reductase"/>
    <property type="match status" value="1"/>
</dbReference>
<dbReference type="GO" id="GO:0016491">
    <property type="term" value="F:oxidoreductase activity"/>
    <property type="evidence" value="ECO:0007669"/>
    <property type="project" value="UniProtKB-KW"/>
</dbReference>
<proteinExistence type="inferred from homology"/>
<keyword evidence="2" id="KW-0521">NADP</keyword>
<keyword evidence="5" id="KW-1185">Reference proteome</keyword>
<evidence type="ECO:0000256" key="2">
    <source>
        <dbReference type="ARBA" id="ARBA00022857"/>
    </source>
</evidence>